<dbReference type="OrthoDB" id="6882680at2"/>
<dbReference type="Pfam" id="PF00171">
    <property type="entry name" value="Aldedh"/>
    <property type="match status" value="1"/>
</dbReference>
<keyword evidence="1" id="KW-0560">Oxidoreductase</keyword>
<dbReference type="EMBL" id="FMYF01000005">
    <property type="protein sequence ID" value="SDB87072.1"/>
    <property type="molecule type" value="Genomic_DNA"/>
</dbReference>
<evidence type="ECO:0000256" key="1">
    <source>
        <dbReference type="ARBA" id="ARBA00023002"/>
    </source>
</evidence>
<gene>
    <name evidence="3" type="ORF">GA0111570_105290</name>
</gene>
<dbReference type="STRING" id="1577474.GA0111570_105290"/>
<evidence type="ECO:0000313" key="3">
    <source>
        <dbReference type="EMBL" id="SDB87072.1"/>
    </source>
</evidence>
<reference evidence="3 4" key="1">
    <citation type="submission" date="2016-06" db="EMBL/GenBank/DDBJ databases">
        <authorList>
            <person name="Olsen C.W."/>
            <person name="Carey S."/>
            <person name="Hinshaw L."/>
            <person name="Karasin A.I."/>
        </authorList>
    </citation>
    <scope>NUCLEOTIDE SEQUENCE [LARGE SCALE GENOMIC DNA]</scope>
    <source>
        <strain evidence="3 4">LZ-22</strain>
    </source>
</reference>
<accession>A0A1G6GYG8</accession>
<dbReference type="InterPro" id="IPR015590">
    <property type="entry name" value="Aldehyde_DH_dom"/>
</dbReference>
<dbReference type="Proteomes" id="UP000199086">
    <property type="component" value="Unassembled WGS sequence"/>
</dbReference>
<dbReference type="GO" id="GO:0016620">
    <property type="term" value="F:oxidoreductase activity, acting on the aldehyde or oxo group of donors, NAD or NADP as acceptor"/>
    <property type="evidence" value="ECO:0007669"/>
    <property type="project" value="InterPro"/>
</dbReference>
<name>A0A1G6GYG8_9ACTN</name>
<evidence type="ECO:0000313" key="4">
    <source>
        <dbReference type="Proteomes" id="UP000199086"/>
    </source>
</evidence>
<dbReference type="InterPro" id="IPR016162">
    <property type="entry name" value="Ald_DH_N"/>
</dbReference>
<dbReference type="Gene3D" id="3.40.605.10">
    <property type="entry name" value="Aldehyde Dehydrogenase, Chain A, domain 1"/>
    <property type="match status" value="1"/>
</dbReference>
<dbReference type="AlphaFoldDB" id="A0A1G6GYG8"/>
<dbReference type="PANTHER" id="PTHR11699">
    <property type="entry name" value="ALDEHYDE DEHYDROGENASE-RELATED"/>
    <property type="match status" value="1"/>
</dbReference>
<dbReference type="InterPro" id="IPR016163">
    <property type="entry name" value="Ald_DH_C"/>
</dbReference>
<dbReference type="Gene3D" id="3.40.309.10">
    <property type="entry name" value="Aldehyde Dehydrogenase, Chain A, domain 2"/>
    <property type="match status" value="1"/>
</dbReference>
<dbReference type="RefSeq" id="WP_092610085.1">
    <property type="nucleotide sequence ID" value="NZ_FMYF01000005.1"/>
</dbReference>
<dbReference type="SUPFAM" id="SSF53720">
    <property type="entry name" value="ALDH-like"/>
    <property type="match status" value="1"/>
</dbReference>
<keyword evidence="4" id="KW-1185">Reference proteome</keyword>
<feature type="domain" description="Aldehyde dehydrogenase" evidence="2">
    <location>
        <begin position="15"/>
        <end position="350"/>
    </location>
</feature>
<dbReference type="InterPro" id="IPR016161">
    <property type="entry name" value="Ald_DH/histidinol_DH"/>
</dbReference>
<evidence type="ECO:0000259" key="2">
    <source>
        <dbReference type="Pfam" id="PF00171"/>
    </source>
</evidence>
<proteinExistence type="predicted"/>
<organism evidence="3 4">
    <name type="scientific">Raineyella antarctica</name>
    <dbReference type="NCBI Taxonomy" id="1577474"/>
    <lineage>
        <taxon>Bacteria</taxon>
        <taxon>Bacillati</taxon>
        <taxon>Actinomycetota</taxon>
        <taxon>Actinomycetes</taxon>
        <taxon>Propionibacteriales</taxon>
        <taxon>Propionibacteriaceae</taxon>
        <taxon>Raineyella</taxon>
    </lineage>
</organism>
<sequence length="355" mass="38142">MSTRRDGWAGRIAASSGETLTKLSPLTGEPLAQVPQSGAEDVLAAFDRARAAQEQWSQVPAPERARRLLAFHDLVMAAREELIELIVAETGKTPVEAFEEVFAVAATARYYGLLAPRYLTSRRVRGVLPLLTRVVVNAVPYGVVGIISPWNYPFFLSMADGLAALVAGNAVVVKPASLTVMSAAYGAGLLAEAGIPADLWQVVAGPAERIGEKILASADAVCFTGSIQTGRRLAREAAGRLLPATFELAGKNPMIVLDDADPDRAAAGAVRSCFVSAGQLCVATERLYVADAVYDRFRGRLVERVRRMRLRPGMHWDSDLGTLIGPEQLDKVSRHVEDARSKGATVLVGRRLLWG</sequence>
<protein>
    <submittedName>
        <fullName evidence="3">Succinate-semialdehyde dehydrogenase / glutarate-semialdehyde dehydrogenase</fullName>
    </submittedName>
</protein>